<dbReference type="EMBL" id="BRYA01000132">
    <property type="protein sequence ID" value="GMI40599.1"/>
    <property type="molecule type" value="Genomic_DNA"/>
</dbReference>
<feature type="compositionally biased region" description="Low complexity" evidence="4">
    <location>
        <begin position="17"/>
        <end position="36"/>
    </location>
</feature>
<feature type="compositionally biased region" description="Polar residues" evidence="4">
    <location>
        <begin position="220"/>
        <end position="229"/>
    </location>
</feature>
<gene>
    <name evidence="6" type="ORF">TrCOL_g7872</name>
</gene>
<dbReference type="SMART" id="SM01114">
    <property type="entry name" value="CXC"/>
    <property type="match status" value="2"/>
</dbReference>
<sequence length="683" mass="72343">MPSSKATRRSKRDKGGSSPNTRNSPNSSAAGAASIGEGEGVGGGGASASSITAVASNENVPLNAAAESSTSDPPESKLMPSPPPKKRWKRASSGNSSESTPVPSASAAPAAAAAAAAVQGLMSLPTSPAPKTPLSLRQSLNAFAPGSAAKQSLFQGQSMTPQSINCAQNDMFGGLVFSPGALADLGLEPGETPQKNPKQGGSADGFEAFITGLSPLPHHPQSQSAHSYLSTYPDSPHAVGSTLLSAPHLQSPPFLSSPDTIKKRRLMSPTWVSIQLGNGDENENFKRVNEEMRKDITRISTGTQKAGKVVDVREIERRTGGNKKKSGSSRNISAHQQNLNLNAANYPHPNFAHPNPNNNGQRAKKKIVCNCKKSKCLKLYCECFTALEYCDGCNCVECRNTTEHETLRMEAIKATKAKNANAFRQKISSGSVVNSTHAMGCRCKKSFCLKKYCECYEAGVFCGEKCRCNQCANYIGSHKLIERRKIKDFQGVQKAEAAHAAQFKPPPEQIQPPPIPTANAPTIMEALSPMPLELAAVAKLAAEGMGDVGNLTNLNEELTQEATDEFADAASAAALNAQISSSSEAPSHTSSSNSSATKANSTSRSSSSSSNVTRSTRSSMVSLRNKKDPNDLVITHVFGSKNPTLQSSNIRIFKHLNNDDLINAGLVSKGFKNIAFDENLWSL</sequence>
<feature type="region of interest" description="Disordered" evidence="4">
    <location>
        <begin position="577"/>
        <end position="626"/>
    </location>
</feature>
<feature type="compositionally biased region" description="Polar residues" evidence="4">
    <location>
        <begin position="92"/>
        <end position="102"/>
    </location>
</feature>
<feature type="compositionally biased region" description="Low complexity" evidence="4">
    <location>
        <begin position="577"/>
        <end position="619"/>
    </location>
</feature>
<feature type="domain" description="CRC" evidence="5">
    <location>
        <begin position="365"/>
        <end position="476"/>
    </location>
</feature>
<feature type="compositionally biased region" description="Gly residues" evidence="4">
    <location>
        <begin position="37"/>
        <end position="46"/>
    </location>
</feature>
<dbReference type="Pfam" id="PF03638">
    <property type="entry name" value="TCR"/>
    <property type="match status" value="2"/>
</dbReference>
<reference evidence="7" key="1">
    <citation type="journal article" date="2023" name="Commun. Biol.">
        <title>Genome analysis of Parmales, the sister group of diatoms, reveals the evolutionary specialization of diatoms from phago-mixotrophs to photoautotrophs.</title>
        <authorList>
            <person name="Ban H."/>
            <person name="Sato S."/>
            <person name="Yoshikawa S."/>
            <person name="Yamada K."/>
            <person name="Nakamura Y."/>
            <person name="Ichinomiya M."/>
            <person name="Sato N."/>
            <person name="Blanc-Mathieu R."/>
            <person name="Endo H."/>
            <person name="Kuwata A."/>
            <person name="Ogata H."/>
        </authorList>
    </citation>
    <scope>NUCLEOTIDE SEQUENCE [LARGE SCALE GENOMIC DNA]</scope>
</reference>
<evidence type="ECO:0000313" key="7">
    <source>
        <dbReference type="Proteomes" id="UP001165065"/>
    </source>
</evidence>
<dbReference type="PANTHER" id="PTHR12446:SF34">
    <property type="entry name" value="PROTEIN LIN-54 HOMOLOG"/>
    <property type="match status" value="1"/>
</dbReference>
<feature type="region of interest" description="Disordered" evidence="4">
    <location>
        <begin position="188"/>
        <end position="229"/>
    </location>
</feature>
<dbReference type="InterPro" id="IPR028307">
    <property type="entry name" value="Lin-54_fam"/>
</dbReference>
<dbReference type="InterPro" id="IPR036047">
    <property type="entry name" value="F-box-like_dom_sf"/>
</dbReference>
<comment type="subcellular location">
    <subcellularLocation>
        <location evidence="1">Nucleus</location>
    </subcellularLocation>
</comment>
<dbReference type="PROSITE" id="PS51634">
    <property type="entry name" value="CRC"/>
    <property type="match status" value="1"/>
</dbReference>
<evidence type="ECO:0000313" key="6">
    <source>
        <dbReference type="EMBL" id="GMI40599.1"/>
    </source>
</evidence>
<dbReference type="InterPro" id="IPR005172">
    <property type="entry name" value="CRC"/>
</dbReference>
<organism evidence="6 7">
    <name type="scientific">Triparma columacea</name>
    <dbReference type="NCBI Taxonomy" id="722753"/>
    <lineage>
        <taxon>Eukaryota</taxon>
        <taxon>Sar</taxon>
        <taxon>Stramenopiles</taxon>
        <taxon>Ochrophyta</taxon>
        <taxon>Bolidophyceae</taxon>
        <taxon>Parmales</taxon>
        <taxon>Triparmaceae</taxon>
        <taxon>Triparma</taxon>
    </lineage>
</organism>
<dbReference type="GO" id="GO:0005634">
    <property type="term" value="C:nucleus"/>
    <property type="evidence" value="ECO:0007669"/>
    <property type="project" value="UniProtKB-SubCell"/>
</dbReference>
<protein>
    <recommendedName>
        <fullName evidence="5">CRC domain-containing protein</fullName>
    </recommendedName>
</protein>
<dbReference type="Gene3D" id="1.20.1280.50">
    <property type="match status" value="1"/>
</dbReference>
<feature type="compositionally biased region" description="Low complexity" evidence="4">
    <location>
        <begin position="103"/>
        <end position="116"/>
    </location>
</feature>
<feature type="region of interest" description="Disordered" evidence="4">
    <location>
        <begin position="1"/>
        <end position="49"/>
    </location>
</feature>
<evidence type="ECO:0000256" key="2">
    <source>
        <dbReference type="ARBA" id="ARBA00007267"/>
    </source>
</evidence>
<keyword evidence="3" id="KW-0539">Nucleus</keyword>
<dbReference type="Proteomes" id="UP001165065">
    <property type="component" value="Unassembled WGS sequence"/>
</dbReference>
<evidence type="ECO:0000256" key="1">
    <source>
        <dbReference type="ARBA" id="ARBA00004123"/>
    </source>
</evidence>
<dbReference type="Pfam" id="PF12937">
    <property type="entry name" value="F-box-like"/>
    <property type="match status" value="1"/>
</dbReference>
<dbReference type="InterPro" id="IPR033467">
    <property type="entry name" value="Tesmin/TSO1-like_CXC"/>
</dbReference>
<keyword evidence="7" id="KW-1185">Reference proteome</keyword>
<evidence type="ECO:0000256" key="4">
    <source>
        <dbReference type="SAM" id="MobiDB-lite"/>
    </source>
</evidence>
<feature type="region of interest" description="Disordered" evidence="4">
    <location>
        <begin position="62"/>
        <end position="116"/>
    </location>
</feature>
<accession>A0A9W7GCM2</accession>
<feature type="compositionally biased region" description="Basic residues" evidence="4">
    <location>
        <begin position="1"/>
        <end position="12"/>
    </location>
</feature>
<dbReference type="InterPro" id="IPR001810">
    <property type="entry name" value="F-box_dom"/>
</dbReference>
<evidence type="ECO:0000256" key="3">
    <source>
        <dbReference type="ARBA" id="ARBA00023242"/>
    </source>
</evidence>
<name>A0A9W7GCM2_9STRA</name>
<dbReference type="PANTHER" id="PTHR12446">
    <property type="entry name" value="TESMIN/TSO1-RELATED"/>
    <property type="match status" value="1"/>
</dbReference>
<dbReference type="SUPFAM" id="SSF81383">
    <property type="entry name" value="F-box domain"/>
    <property type="match status" value="1"/>
</dbReference>
<comment type="caution">
    <text evidence="6">The sequence shown here is derived from an EMBL/GenBank/DDBJ whole genome shotgun (WGS) entry which is preliminary data.</text>
</comment>
<dbReference type="OrthoDB" id="6283463at2759"/>
<dbReference type="GO" id="GO:0006355">
    <property type="term" value="P:regulation of DNA-templated transcription"/>
    <property type="evidence" value="ECO:0007669"/>
    <property type="project" value="TreeGrafter"/>
</dbReference>
<comment type="similarity">
    <text evidence="2">Belongs to the lin-54 family.</text>
</comment>
<evidence type="ECO:0000259" key="5">
    <source>
        <dbReference type="PROSITE" id="PS51634"/>
    </source>
</evidence>
<proteinExistence type="inferred from homology"/>
<dbReference type="AlphaFoldDB" id="A0A9W7GCM2"/>